<dbReference type="OrthoDB" id="2935458at2"/>
<protein>
    <submittedName>
        <fullName evidence="1">Uncharacterized protein</fullName>
    </submittedName>
</protein>
<name>A0A2N5E253_9GAMM</name>
<accession>A0A2N5E253</accession>
<sequence length="353" mass="39922">MKNNIVTAINRCRENLLREGKPTDIKSIYDCAVKNLGIYRDNIHVSTLLENIRCGTFDSGNLLDRSCFDDPELIVGFFDIPYNPDAFLEAMYVKKIPIPDVVTDMVPVSEALPVIMQSCSEGFNNPLSVAVFAENYRGAVIKEHHKAYYLIDKFVLRFKNYTRQAINSLWSPTAFAEIIDADDKLLTSASAIWVHLHEHFHRTGYLPLPGHLKTKSSRSGAGAEELRVDILSLLALIKLRSREPELRAAVQYILAERLIRYPLQASPQDNYDARSSVALFRYLSRHGVIATQGGRLYFKGGYDALEHALKSIAVKITAFERQISQLPEPERKSQWSSVLPALAQNNNQWSLQI</sequence>
<dbReference type="RefSeq" id="WP_101817089.1">
    <property type="nucleotide sequence ID" value="NZ_PJZF01000013.1"/>
</dbReference>
<keyword evidence="2" id="KW-1185">Reference proteome</keyword>
<dbReference type="InterPro" id="IPR046306">
    <property type="entry name" value="DUF6421"/>
</dbReference>
<reference evidence="1 2" key="1">
    <citation type="submission" date="2017-12" db="EMBL/GenBank/DDBJ databases">
        <title>Characterization of six clinical isolates of Enterochimera gen. nov., a novel genus of the Yersiniaciae family and the three species Enterochimera arupensis sp. nov., Enterochimera coloradensis sp. nov, and Enterochimera californica sp. nov.</title>
        <authorList>
            <person name="Rossi A."/>
            <person name="Fisher M."/>
        </authorList>
    </citation>
    <scope>NUCLEOTIDE SEQUENCE [LARGE SCALE GENOMIC DNA]</scope>
    <source>
        <strain evidence="2">2015-Iso6</strain>
    </source>
</reference>
<dbReference type="Proteomes" id="UP000234240">
    <property type="component" value="Unassembled WGS sequence"/>
</dbReference>
<dbReference type="AlphaFoldDB" id="A0A2N5E253"/>
<evidence type="ECO:0000313" key="2">
    <source>
        <dbReference type="Proteomes" id="UP000234240"/>
    </source>
</evidence>
<gene>
    <name evidence="1" type="ORF">CYR55_14730</name>
</gene>
<dbReference type="Pfam" id="PF19985">
    <property type="entry name" value="DUF6421"/>
    <property type="match status" value="1"/>
</dbReference>
<evidence type="ECO:0000313" key="1">
    <source>
        <dbReference type="EMBL" id="PLR34654.1"/>
    </source>
</evidence>
<dbReference type="EMBL" id="PJZF01000013">
    <property type="protein sequence ID" value="PLR34654.1"/>
    <property type="molecule type" value="Genomic_DNA"/>
</dbReference>
<comment type="caution">
    <text evidence="1">The sequence shown here is derived from an EMBL/GenBank/DDBJ whole genome shotgun (WGS) entry which is preliminary data.</text>
</comment>
<proteinExistence type="predicted"/>
<organism evidence="1 2">
    <name type="scientific">Chimaeribacter californicus</name>
    <dbReference type="NCBI Taxonomy" id="2060067"/>
    <lineage>
        <taxon>Bacteria</taxon>
        <taxon>Pseudomonadati</taxon>
        <taxon>Pseudomonadota</taxon>
        <taxon>Gammaproteobacteria</taxon>
        <taxon>Enterobacterales</taxon>
        <taxon>Yersiniaceae</taxon>
        <taxon>Chimaeribacter</taxon>
    </lineage>
</organism>